<keyword evidence="3" id="KW-1185">Reference proteome</keyword>
<feature type="region of interest" description="Disordered" evidence="1">
    <location>
        <begin position="165"/>
        <end position="193"/>
    </location>
</feature>
<dbReference type="Proteomes" id="UP000007305">
    <property type="component" value="Chromosome 4"/>
</dbReference>
<reference evidence="2" key="2">
    <citation type="submission" date="2019-07" db="EMBL/GenBank/DDBJ databases">
        <authorList>
            <person name="Seetharam A."/>
            <person name="Woodhouse M."/>
            <person name="Cannon E."/>
        </authorList>
    </citation>
    <scope>NUCLEOTIDE SEQUENCE [LARGE SCALE GENOMIC DNA]</scope>
    <source>
        <strain evidence="2">cv. B73</strain>
    </source>
</reference>
<dbReference type="AlphaFoldDB" id="A0A804NZA2"/>
<dbReference type="InParanoid" id="A0A804NZA2"/>
<protein>
    <submittedName>
        <fullName evidence="2">Uncharacterized protein</fullName>
    </submittedName>
</protein>
<proteinExistence type="predicted"/>
<evidence type="ECO:0000256" key="1">
    <source>
        <dbReference type="SAM" id="MobiDB-lite"/>
    </source>
</evidence>
<feature type="compositionally biased region" description="Pro residues" evidence="1">
    <location>
        <begin position="14"/>
        <end position="35"/>
    </location>
</feature>
<dbReference type="Gramene" id="Zm00001eb197460_T001">
    <property type="protein sequence ID" value="Zm00001eb197460_P001"/>
    <property type="gene ID" value="Zm00001eb197460"/>
</dbReference>
<organism evidence="2 3">
    <name type="scientific">Zea mays</name>
    <name type="common">Maize</name>
    <dbReference type="NCBI Taxonomy" id="4577"/>
    <lineage>
        <taxon>Eukaryota</taxon>
        <taxon>Viridiplantae</taxon>
        <taxon>Streptophyta</taxon>
        <taxon>Embryophyta</taxon>
        <taxon>Tracheophyta</taxon>
        <taxon>Spermatophyta</taxon>
        <taxon>Magnoliopsida</taxon>
        <taxon>Liliopsida</taxon>
        <taxon>Poales</taxon>
        <taxon>Poaceae</taxon>
        <taxon>PACMAD clade</taxon>
        <taxon>Panicoideae</taxon>
        <taxon>Andropogonodae</taxon>
        <taxon>Andropogoneae</taxon>
        <taxon>Tripsacinae</taxon>
        <taxon>Zea</taxon>
    </lineage>
</organism>
<reference evidence="2" key="3">
    <citation type="submission" date="2021-05" db="UniProtKB">
        <authorList>
            <consortium name="EnsemblPlants"/>
        </authorList>
    </citation>
    <scope>IDENTIFICATION</scope>
    <source>
        <strain evidence="2">cv. B73</strain>
    </source>
</reference>
<reference evidence="3" key="1">
    <citation type="journal article" date="2009" name="Science">
        <title>The B73 maize genome: complexity, diversity, and dynamics.</title>
        <authorList>
            <person name="Schnable P.S."/>
            <person name="Ware D."/>
            <person name="Fulton R.S."/>
            <person name="Stein J.C."/>
            <person name="Wei F."/>
            <person name="Pasternak S."/>
            <person name="Liang C."/>
            <person name="Zhang J."/>
            <person name="Fulton L."/>
            <person name="Graves T.A."/>
            <person name="Minx P."/>
            <person name="Reily A.D."/>
            <person name="Courtney L."/>
            <person name="Kruchowski S.S."/>
            <person name="Tomlinson C."/>
            <person name="Strong C."/>
            <person name="Delehaunty K."/>
            <person name="Fronick C."/>
            <person name="Courtney B."/>
            <person name="Rock S.M."/>
            <person name="Belter E."/>
            <person name="Du F."/>
            <person name="Kim K."/>
            <person name="Abbott R.M."/>
            <person name="Cotton M."/>
            <person name="Levy A."/>
            <person name="Marchetto P."/>
            <person name="Ochoa K."/>
            <person name="Jackson S.M."/>
            <person name="Gillam B."/>
            <person name="Chen W."/>
            <person name="Yan L."/>
            <person name="Higginbotham J."/>
            <person name="Cardenas M."/>
            <person name="Waligorski J."/>
            <person name="Applebaum E."/>
            <person name="Phelps L."/>
            <person name="Falcone J."/>
            <person name="Kanchi K."/>
            <person name="Thane T."/>
            <person name="Scimone A."/>
            <person name="Thane N."/>
            <person name="Henke J."/>
            <person name="Wang T."/>
            <person name="Ruppert J."/>
            <person name="Shah N."/>
            <person name="Rotter K."/>
            <person name="Hodges J."/>
            <person name="Ingenthron E."/>
            <person name="Cordes M."/>
            <person name="Kohlberg S."/>
            <person name="Sgro J."/>
            <person name="Delgado B."/>
            <person name="Mead K."/>
            <person name="Chinwalla A."/>
            <person name="Leonard S."/>
            <person name="Crouse K."/>
            <person name="Collura K."/>
            <person name="Kudrna D."/>
            <person name="Currie J."/>
            <person name="He R."/>
            <person name="Angelova A."/>
            <person name="Rajasekar S."/>
            <person name="Mueller T."/>
            <person name="Lomeli R."/>
            <person name="Scara G."/>
            <person name="Ko A."/>
            <person name="Delaney K."/>
            <person name="Wissotski M."/>
            <person name="Lopez G."/>
            <person name="Campos D."/>
            <person name="Braidotti M."/>
            <person name="Ashley E."/>
            <person name="Golser W."/>
            <person name="Kim H."/>
            <person name="Lee S."/>
            <person name="Lin J."/>
            <person name="Dujmic Z."/>
            <person name="Kim W."/>
            <person name="Talag J."/>
            <person name="Zuccolo A."/>
            <person name="Fan C."/>
            <person name="Sebastian A."/>
            <person name="Kramer M."/>
            <person name="Spiegel L."/>
            <person name="Nascimento L."/>
            <person name="Zutavern T."/>
            <person name="Miller B."/>
            <person name="Ambroise C."/>
            <person name="Muller S."/>
            <person name="Spooner W."/>
            <person name="Narechania A."/>
            <person name="Ren L."/>
            <person name="Wei S."/>
            <person name="Kumari S."/>
            <person name="Faga B."/>
            <person name="Levy M.J."/>
            <person name="McMahan L."/>
            <person name="Van Buren P."/>
            <person name="Vaughn M.W."/>
            <person name="Ying K."/>
            <person name="Yeh C.-T."/>
            <person name="Emrich S.J."/>
            <person name="Jia Y."/>
            <person name="Kalyanaraman A."/>
            <person name="Hsia A.-P."/>
            <person name="Barbazuk W.B."/>
            <person name="Baucom R.S."/>
            <person name="Brutnell T.P."/>
            <person name="Carpita N.C."/>
            <person name="Chaparro C."/>
            <person name="Chia J.-M."/>
            <person name="Deragon J.-M."/>
            <person name="Estill J.C."/>
            <person name="Fu Y."/>
            <person name="Jeddeloh J.A."/>
            <person name="Han Y."/>
            <person name="Lee H."/>
            <person name="Li P."/>
            <person name="Lisch D.R."/>
            <person name="Liu S."/>
            <person name="Liu Z."/>
            <person name="Nagel D.H."/>
            <person name="McCann M.C."/>
            <person name="SanMiguel P."/>
            <person name="Myers A.M."/>
            <person name="Nettleton D."/>
            <person name="Nguyen J."/>
            <person name="Penning B.W."/>
            <person name="Ponnala L."/>
            <person name="Schneider K.L."/>
            <person name="Schwartz D.C."/>
            <person name="Sharma A."/>
            <person name="Soderlund C."/>
            <person name="Springer N.M."/>
            <person name="Sun Q."/>
            <person name="Wang H."/>
            <person name="Waterman M."/>
            <person name="Westerman R."/>
            <person name="Wolfgruber T.K."/>
            <person name="Yang L."/>
            <person name="Yu Y."/>
            <person name="Zhang L."/>
            <person name="Zhou S."/>
            <person name="Zhu Q."/>
            <person name="Bennetzen J.L."/>
            <person name="Dawe R.K."/>
            <person name="Jiang J."/>
            <person name="Jiang N."/>
            <person name="Presting G.G."/>
            <person name="Wessler S.R."/>
            <person name="Aluru S."/>
            <person name="Martienssen R.A."/>
            <person name="Clifton S.W."/>
            <person name="McCombie W.R."/>
            <person name="Wing R.A."/>
            <person name="Wilson R.K."/>
        </authorList>
    </citation>
    <scope>NUCLEOTIDE SEQUENCE [LARGE SCALE GENOMIC DNA]</scope>
    <source>
        <strain evidence="3">cv. B73</strain>
    </source>
</reference>
<accession>A0A804NZA2</accession>
<feature type="region of interest" description="Disordered" evidence="1">
    <location>
        <begin position="75"/>
        <end position="108"/>
    </location>
</feature>
<sequence>MLPPSPPLLAGSPLLPPPPPLLAGSPLLPPPPPLRGGPRRPDPGLVVARQGKFAHRKCIQRWCNKKGNFFRCGDGSGGGAVQRDAGSGERVRGPDPVTPPSSFQASPPQRYPVSLHWVAACGTGRLWWHNASATRKSLWPAISCPTVQALQGEVCSVWPERHPLPEHLRRPHHPLPRPSHQGQRHHQDRSGDQQDHVLHQVVFAIS</sequence>
<evidence type="ECO:0000313" key="2">
    <source>
        <dbReference type="EnsemblPlants" id="Zm00001eb197460_P001"/>
    </source>
</evidence>
<name>A0A804NZA2_MAIZE</name>
<feature type="region of interest" description="Disordered" evidence="1">
    <location>
        <begin position="1"/>
        <end position="45"/>
    </location>
</feature>
<evidence type="ECO:0000313" key="3">
    <source>
        <dbReference type="Proteomes" id="UP000007305"/>
    </source>
</evidence>
<dbReference type="EnsemblPlants" id="Zm00001eb197460_T001">
    <property type="protein sequence ID" value="Zm00001eb197460_P001"/>
    <property type="gene ID" value="Zm00001eb197460"/>
</dbReference>